<evidence type="ECO:0000256" key="3">
    <source>
        <dbReference type="ARBA" id="ARBA00022485"/>
    </source>
</evidence>
<keyword evidence="7" id="KW-0411">Iron-sulfur</keyword>
<dbReference type="SFLD" id="SFLDG01061">
    <property type="entry name" value="methylthiotransferase"/>
    <property type="match status" value="1"/>
</dbReference>
<dbReference type="InterPro" id="IPR007197">
    <property type="entry name" value="rSAM"/>
</dbReference>
<dbReference type="Pfam" id="PF04055">
    <property type="entry name" value="Radical_SAM"/>
    <property type="match status" value="1"/>
</dbReference>
<comment type="cofactor">
    <cofactor evidence="1">
        <name>[4Fe-4S] cluster</name>
        <dbReference type="ChEBI" id="CHEBI:49883"/>
    </cofactor>
</comment>
<dbReference type="GO" id="GO:0005829">
    <property type="term" value="C:cytosol"/>
    <property type="evidence" value="ECO:0007669"/>
    <property type="project" value="TreeGrafter"/>
</dbReference>
<accession>A0A7R8UZ06</accession>
<dbReference type="SUPFAM" id="SSF102114">
    <property type="entry name" value="Radical SAM enzymes"/>
    <property type="match status" value="1"/>
</dbReference>
<reference evidence="13 14" key="1">
    <citation type="submission" date="2020-11" db="EMBL/GenBank/DDBJ databases">
        <authorList>
            <person name="Wallbank WR R."/>
            <person name="Pardo Diaz C."/>
            <person name="Kozak K."/>
            <person name="Martin S."/>
            <person name="Jiggins C."/>
            <person name="Moest M."/>
            <person name="Warren A I."/>
            <person name="Generalovic N T."/>
            <person name="Byers J.R.P. K."/>
            <person name="Montejo-Kovacevich G."/>
            <person name="Yen C E."/>
        </authorList>
    </citation>
    <scope>NUCLEOTIDE SEQUENCE [LARGE SCALE GENOMIC DNA]</scope>
</reference>
<dbReference type="PROSITE" id="PS51918">
    <property type="entry name" value="RADICAL_SAM"/>
    <property type="match status" value="1"/>
</dbReference>
<name>A0A7R8UZ06_HERIL</name>
<dbReference type="InterPro" id="IPR002792">
    <property type="entry name" value="TRAM_dom"/>
</dbReference>
<dbReference type="GO" id="GO:0051539">
    <property type="term" value="F:4 iron, 4 sulfur cluster binding"/>
    <property type="evidence" value="ECO:0007669"/>
    <property type="project" value="UniProtKB-KW"/>
</dbReference>
<dbReference type="InterPro" id="IPR023404">
    <property type="entry name" value="rSAM_horseshoe"/>
</dbReference>
<dbReference type="NCBIfam" id="TIGR01574">
    <property type="entry name" value="miaB-methiolase"/>
    <property type="match status" value="1"/>
</dbReference>
<evidence type="ECO:0000256" key="5">
    <source>
        <dbReference type="ARBA" id="ARBA00022723"/>
    </source>
</evidence>
<dbReference type="PROSITE" id="PS50926">
    <property type="entry name" value="TRAM"/>
    <property type="match status" value="1"/>
</dbReference>
<feature type="domain" description="MTTase N-terminal" evidence="11">
    <location>
        <begin position="78"/>
        <end position="198"/>
    </location>
</feature>
<evidence type="ECO:0000256" key="4">
    <source>
        <dbReference type="ARBA" id="ARBA00022691"/>
    </source>
</evidence>
<dbReference type="PROSITE" id="PS51449">
    <property type="entry name" value="MTTASE_N"/>
    <property type="match status" value="1"/>
</dbReference>
<dbReference type="InterPro" id="IPR038135">
    <property type="entry name" value="Methylthiotransferase_N_sf"/>
</dbReference>
<dbReference type="Pfam" id="PF01938">
    <property type="entry name" value="TRAM"/>
    <property type="match status" value="1"/>
</dbReference>
<dbReference type="SFLD" id="SFLDG01082">
    <property type="entry name" value="B12-binding_domain_containing"/>
    <property type="match status" value="1"/>
</dbReference>
<dbReference type="NCBIfam" id="TIGR00089">
    <property type="entry name" value="MiaB/RimO family radical SAM methylthiotransferase"/>
    <property type="match status" value="1"/>
</dbReference>
<evidence type="ECO:0000259" key="12">
    <source>
        <dbReference type="PROSITE" id="PS51918"/>
    </source>
</evidence>
<dbReference type="GO" id="GO:0005739">
    <property type="term" value="C:mitochondrion"/>
    <property type="evidence" value="ECO:0007669"/>
    <property type="project" value="TreeGrafter"/>
</dbReference>
<evidence type="ECO:0000256" key="2">
    <source>
        <dbReference type="ARBA" id="ARBA00009815"/>
    </source>
</evidence>
<evidence type="ECO:0000313" key="14">
    <source>
        <dbReference type="Proteomes" id="UP000594454"/>
    </source>
</evidence>
<dbReference type="AlphaFoldDB" id="A0A7R8UZ06"/>
<proteinExistence type="inferred from homology"/>
<dbReference type="InterPro" id="IPR006463">
    <property type="entry name" value="MiaB_methiolase"/>
</dbReference>
<evidence type="ECO:0000259" key="10">
    <source>
        <dbReference type="PROSITE" id="PS50926"/>
    </source>
</evidence>
<dbReference type="Gene3D" id="3.40.50.12160">
    <property type="entry name" value="Methylthiotransferase, N-terminal domain"/>
    <property type="match status" value="1"/>
</dbReference>
<dbReference type="InterPro" id="IPR005839">
    <property type="entry name" value="Methylthiotransferase"/>
</dbReference>
<dbReference type="CDD" id="cd01335">
    <property type="entry name" value="Radical_SAM"/>
    <property type="match status" value="1"/>
</dbReference>
<dbReference type="SFLD" id="SFLDF00273">
    <property type="entry name" value="(dimethylallyl)adenosine_tRNA"/>
    <property type="match status" value="1"/>
</dbReference>
<dbReference type="InterPro" id="IPR013848">
    <property type="entry name" value="Methylthiotransferase_N"/>
</dbReference>
<dbReference type="SFLD" id="SFLDF00413">
    <property type="entry name" value="CDK5RAP1"/>
    <property type="match status" value="1"/>
</dbReference>
<dbReference type="SMART" id="SM00729">
    <property type="entry name" value="Elp3"/>
    <property type="match status" value="1"/>
</dbReference>
<evidence type="ECO:0000259" key="11">
    <source>
        <dbReference type="PROSITE" id="PS51449"/>
    </source>
</evidence>
<feature type="domain" description="TRAM" evidence="10">
    <location>
        <begin position="479"/>
        <end position="554"/>
    </location>
</feature>
<dbReference type="SFLD" id="SFLDS00029">
    <property type="entry name" value="Radical_SAM"/>
    <property type="match status" value="1"/>
</dbReference>
<sequence length="563" mass="64374">MKRFIHNFGQAAREFKPRSSYWRRYLTTQNLKLDELKNNLEKGPGLKEFLVVGKDLPVIKQTDLIPYLKPDEYSGQGRKVFFEVYGCQMNVNDTEVVWSILNDNKYIKCDDVKEADVILVVTCAVREGAEQKIWNRLKHLHAMKRNRSKRKGPLQVGVLGCMAERLKTQLLEKEQWVDVIAGPDSYKDLPRLLAITKSGASAVNVLLSLDETYADIMPVRLNQDAVTSFVSIMRGCDNMCSYCIVPFTRGRERSRQISSIENEVRALSEKGIKEITLLGQNVNSYRDLSTQPEVTSRETKLAPGFRTVYKTKVGGVRFAELLERMATIAPNVRFRFTSPHPKDFPDELLQVIRNNKNICKSIHLPAQSGSSTVLERMRRGYTREAYLDLVKNIRDLIPNICLSSDFICGFCGETDEEFKDTISLIRQVKYNVAYLFAYSMREKTTAHRRYKDDVAKDVKIERLKEMVVAYREGAEELHRKFIGEKQLILIEGKSKRSEQELYGRNDGNIKVIIPSVNLPLHPGSGETKSIEVGDFIAVRINETNSQVLKGEPLYHSSLVEFEP</sequence>
<keyword evidence="3" id="KW-0004">4Fe-4S</keyword>
<keyword evidence="6" id="KW-0408">Iron</keyword>
<dbReference type="FunCoup" id="A0A7R8UZ06">
    <property type="interactions" value="1705"/>
</dbReference>
<dbReference type="EMBL" id="LR899012">
    <property type="protein sequence ID" value="CAD7089607.1"/>
    <property type="molecule type" value="Genomic_DNA"/>
</dbReference>
<evidence type="ECO:0000256" key="7">
    <source>
        <dbReference type="ARBA" id="ARBA00023014"/>
    </source>
</evidence>
<evidence type="ECO:0000256" key="9">
    <source>
        <dbReference type="ARBA" id="ARBA00074452"/>
    </source>
</evidence>
<keyword evidence="5" id="KW-0479">Metal-binding</keyword>
<dbReference type="GO" id="GO:0060255">
    <property type="term" value="P:regulation of macromolecule metabolic process"/>
    <property type="evidence" value="ECO:0007669"/>
    <property type="project" value="UniProtKB-ARBA"/>
</dbReference>
<dbReference type="FunFam" id="3.80.30.20:FF:000003">
    <property type="entry name" value="CDK5 regulatory subunit-associated protein 1"/>
    <property type="match status" value="1"/>
</dbReference>
<evidence type="ECO:0000313" key="13">
    <source>
        <dbReference type="EMBL" id="CAD7089607.1"/>
    </source>
</evidence>
<dbReference type="PANTHER" id="PTHR43020">
    <property type="entry name" value="CDK5 REGULATORY SUBUNIT-ASSOCIATED PROTEIN 1"/>
    <property type="match status" value="1"/>
</dbReference>
<gene>
    <name evidence="13" type="ORF">HERILL_LOCUS12145</name>
</gene>
<dbReference type="GO" id="GO:0080090">
    <property type="term" value="P:regulation of primary metabolic process"/>
    <property type="evidence" value="ECO:0007669"/>
    <property type="project" value="UniProtKB-ARBA"/>
</dbReference>
<organism evidence="13 14">
    <name type="scientific">Hermetia illucens</name>
    <name type="common">Black soldier fly</name>
    <dbReference type="NCBI Taxonomy" id="343691"/>
    <lineage>
        <taxon>Eukaryota</taxon>
        <taxon>Metazoa</taxon>
        <taxon>Ecdysozoa</taxon>
        <taxon>Arthropoda</taxon>
        <taxon>Hexapoda</taxon>
        <taxon>Insecta</taxon>
        <taxon>Pterygota</taxon>
        <taxon>Neoptera</taxon>
        <taxon>Endopterygota</taxon>
        <taxon>Diptera</taxon>
        <taxon>Brachycera</taxon>
        <taxon>Stratiomyomorpha</taxon>
        <taxon>Stratiomyidae</taxon>
        <taxon>Hermetiinae</taxon>
        <taxon>Hermetia</taxon>
    </lineage>
</organism>
<dbReference type="InterPro" id="IPR020612">
    <property type="entry name" value="Methylthiotransferase_CS"/>
</dbReference>
<dbReference type="FunFam" id="3.40.50.12160:FF:000003">
    <property type="entry name" value="CDK5 regulatory subunit-associated protein 1"/>
    <property type="match status" value="1"/>
</dbReference>
<feature type="domain" description="Radical SAM core" evidence="12">
    <location>
        <begin position="222"/>
        <end position="476"/>
    </location>
</feature>
<dbReference type="InterPro" id="IPR058240">
    <property type="entry name" value="rSAM_sf"/>
</dbReference>
<dbReference type="OrthoDB" id="190098at2759"/>
<comment type="similarity">
    <text evidence="2">Belongs to the methylthiotransferase family. MiaB subfamily.</text>
</comment>
<keyword evidence="4" id="KW-0949">S-adenosyl-L-methionine</keyword>
<dbReference type="Gene3D" id="3.80.30.20">
    <property type="entry name" value="tm_1862 like domain"/>
    <property type="match status" value="1"/>
</dbReference>
<dbReference type="InterPro" id="IPR006638">
    <property type="entry name" value="Elp3/MiaA/NifB-like_rSAM"/>
</dbReference>
<dbReference type="PANTHER" id="PTHR43020:SF2">
    <property type="entry name" value="MITOCHONDRIAL TRNA METHYLTHIOTRANSFERASE CDK5RAP1"/>
    <property type="match status" value="1"/>
</dbReference>
<dbReference type="GO" id="GO:0035597">
    <property type="term" value="F:tRNA-2-methylthio-N(6)-dimethylallyladenosine(37) synthase activity"/>
    <property type="evidence" value="ECO:0007669"/>
    <property type="project" value="TreeGrafter"/>
</dbReference>
<dbReference type="OMA" id="CEHFHIP"/>
<dbReference type="Proteomes" id="UP000594454">
    <property type="component" value="Chromosome 4"/>
</dbReference>
<comment type="function">
    <text evidence="8">Potential regulator of CDK5 activity.</text>
</comment>
<evidence type="ECO:0000256" key="1">
    <source>
        <dbReference type="ARBA" id="ARBA00001966"/>
    </source>
</evidence>
<protein>
    <recommendedName>
        <fullName evidence="9">CDK5RAP1-like protein</fullName>
    </recommendedName>
</protein>
<evidence type="ECO:0000256" key="8">
    <source>
        <dbReference type="ARBA" id="ARBA00053923"/>
    </source>
</evidence>
<dbReference type="InParanoid" id="A0A7R8UZ06"/>
<dbReference type="Pfam" id="PF00919">
    <property type="entry name" value="UPF0004"/>
    <property type="match status" value="1"/>
</dbReference>
<evidence type="ECO:0000256" key="6">
    <source>
        <dbReference type="ARBA" id="ARBA00023004"/>
    </source>
</evidence>
<keyword evidence="14" id="KW-1185">Reference proteome</keyword>
<dbReference type="PROSITE" id="PS01278">
    <property type="entry name" value="MTTASE_RADICAL"/>
    <property type="match status" value="1"/>
</dbReference>
<dbReference type="GO" id="GO:0046872">
    <property type="term" value="F:metal ion binding"/>
    <property type="evidence" value="ECO:0007669"/>
    <property type="project" value="UniProtKB-KW"/>
</dbReference>